<dbReference type="SMART" id="SM00355">
    <property type="entry name" value="ZnF_C2H2"/>
    <property type="match status" value="9"/>
</dbReference>
<feature type="domain" description="C2H2-type" evidence="12">
    <location>
        <begin position="338"/>
        <end position="366"/>
    </location>
</feature>
<dbReference type="GO" id="GO:0005634">
    <property type="term" value="C:nucleus"/>
    <property type="evidence" value="ECO:0007669"/>
    <property type="project" value="UniProtKB-SubCell"/>
</dbReference>
<sequence length="657" mass="75219">MPEDLDITVLPPPLFNYDADDLLGEWKQWFQKLEEYLIAYDQAHSPDEDKIRVLLNHLGNEGKEIYESLEAKNNPGERITSFEELTSALAVYFESAKNVLFERFKFFKMKRKSGQPVVEFVSDLTKAASCCEFTEEDNIIRDKLLEQLKDKSLIERLLVEGGSLKLERAIKICQKWESRKGQGNENKPPGSGNDDPEPPKTTMSTRSSKKRDTKPIVKQTEIPVVTILGVVPELMNVGPKPSQDAKNIWDNGDTEDNYDSRDFSDSREYSDKEDPQPRKKGPQMCDVCGKIYDRPCTLKRHMLVHSDTKAYKCSKCDYRAAQKSSLTSHERVHEGRKFACDMCDFKARRSYGLKMHKLTNHSTERPFKCEHCSRGFPDVGALNYHNKVRHSSSTEGAGKTVKLDETQYKYTCDICGRKFISEFRYRTHIEGHKGQTYQCYACNFKTVSRNSIIRHLAQQHGSQTFTCNVCGFTTKCRRTLHCHKRIHGTRHIACDFCEFKSYKRATMTAHMRRHTGERPFECSFCGYKAAQAGTLRKHIEVMHNKNTANNKKSKALPRPAPSVDSAQNVGSSHENNPHVVQVYPNNPNVETSYNNPMGHVPYANPNTHVPPTNSSVYLPQNYYNPHTNTYYNNANVDMGHNNSPFDLDQFVRSNMIS</sequence>
<dbReference type="AlphaFoldDB" id="A0A146LJ67"/>
<evidence type="ECO:0000256" key="7">
    <source>
        <dbReference type="ARBA" id="ARBA00023125"/>
    </source>
</evidence>
<dbReference type="Pfam" id="PF00096">
    <property type="entry name" value="zf-C2H2"/>
    <property type="match status" value="3"/>
</dbReference>
<evidence type="ECO:0000256" key="1">
    <source>
        <dbReference type="ARBA" id="ARBA00004123"/>
    </source>
</evidence>
<feature type="domain" description="C2H2-type" evidence="12">
    <location>
        <begin position="283"/>
        <end position="310"/>
    </location>
</feature>
<dbReference type="SUPFAM" id="SSF57667">
    <property type="entry name" value="beta-beta-alpha zinc fingers"/>
    <property type="match status" value="4"/>
</dbReference>
<gene>
    <name evidence="13" type="primary">ZNF510_2</name>
    <name evidence="13" type="ORF">g.65157</name>
</gene>
<accession>A0A146LJ67</accession>
<feature type="compositionally biased region" description="Polar residues" evidence="11">
    <location>
        <begin position="564"/>
        <end position="573"/>
    </location>
</feature>
<evidence type="ECO:0000256" key="8">
    <source>
        <dbReference type="ARBA" id="ARBA00023163"/>
    </source>
</evidence>
<dbReference type="PROSITE" id="PS00028">
    <property type="entry name" value="ZINC_FINGER_C2H2_1"/>
    <property type="match status" value="3"/>
</dbReference>
<dbReference type="EMBL" id="GDHC01010518">
    <property type="protein sequence ID" value="JAQ08111.1"/>
    <property type="molecule type" value="Transcribed_RNA"/>
</dbReference>
<protein>
    <submittedName>
        <fullName evidence="13">Zinc finger protein 510</fullName>
    </submittedName>
</protein>
<evidence type="ECO:0000256" key="5">
    <source>
        <dbReference type="ARBA" id="ARBA00022833"/>
    </source>
</evidence>
<evidence type="ECO:0000256" key="10">
    <source>
        <dbReference type="PROSITE-ProRule" id="PRU00042"/>
    </source>
</evidence>
<evidence type="ECO:0000256" key="2">
    <source>
        <dbReference type="ARBA" id="ARBA00022723"/>
    </source>
</evidence>
<dbReference type="FunFam" id="3.30.160.60:FF:000446">
    <property type="entry name" value="Zinc finger protein"/>
    <property type="match status" value="1"/>
</dbReference>
<dbReference type="PROSITE" id="PS50157">
    <property type="entry name" value="ZINC_FINGER_C2H2_2"/>
    <property type="match status" value="8"/>
</dbReference>
<evidence type="ECO:0000259" key="12">
    <source>
        <dbReference type="PROSITE" id="PS50157"/>
    </source>
</evidence>
<evidence type="ECO:0000256" key="9">
    <source>
        <dbReference type="ARBA" id="ARBA00023242"/>
    </source>
</evidence>
<dbReference type="InterPro" id="IPR036236">
    <property type="entry name" value="Znf_C2H2_sf"/>
</dbReference>
<comment type="subcellular location">
    <subcellularLocation>
        <location evidence="1">Nucleus</location>
    </subcellularLocation>
</comment>
<feature type="region of interest" description="Disordered" evidence="11">
    <location>
        <begin position="178"/>
        <end position="217"/>
    </location>
</feature>
<keyword evidence="4 10" id="KW-0863">Zinc-finger</keyword>
<keyword evidence="7" id="KW-0238">DNA-binding</keyword>
<name>A0A146LJ67_LYGHE</name>
<evidence type="ECO:0000256" key="11">
    <source>
        <dbReference type="SAM" id="MobiDB-lite"/>
    </source>
</evidence>
<dbReference type="FunFam" id="3.30.160.60:FF:001557">
    <property type="entry name" value="Transcription factor E4F1"/>
    <property type="match status" value="1"/>
</dbReference>
<proteinExistence type="predicted"/>
<dbReference type="Gene3D" id="3.30.160.60">
    <property type="entry name" value="Classic Zinc Finger"/>
    <property type="match status" value="6"/>
</dbReference>
<keyword evidence="2" id="KW-0479">Metal-binding</keyword>
<feature type="domain" description="C2H2-type" evidence="12">
    <location>
        <begin position="410"/>
        <end position="437"/>
    </location>
</feature>
<feature type="domain" description="C2H2-type" evidence="12">
    <location>
        <begin position="465"/>
        <end position="487"/>
    </location>
</feature>
<dbReference type="GO" id="GO:0001228">
    <property type="term" value="F:DNA-binding transcription activator activity, RNA polymerase II-specific"/>
    <property type="evidence" value="ECO:0007669"/>
    <property type="project" value="TreeGrafter"/>
</dbReference>
<dbReference type="PANTHER" id="PTHR24376">
    <property type="entry name" value="ZINC FINGER PROTEIN"/>
    <property type="match status" value="1"/>
</dbReference>
<dbReference type="InterPro" id="IPR013087">
    <property type="entry name" value="Znf_C2H2_type"/>
</dbReference>
<feature type="region of interest" description="Disordered" evidence="11">
    <location>
        <begin position="547"/>
        <end position="573"/>
    </location>
</feature>
<keyword evidence="8" id="KW-0804">Transcription</keyword>
<dbReference type="GO" id="GO:0008270">
    <property type="term" value="F:zinc ion binding"/>
    <property type="evidence" value="ECO:0007669"/>
    <property type="project" value="UniProtKB-KW"/>
</dbReference>
<keyword evidence="3" id="KW-0677">Repeat</keyword>
<feature type="domain" description="C2H2-type" evidence="12">
    <location>
        <begin position="520"/>
        <end position="548"/>
    </location>
</feature>
<feature type="domain" description="C2H2-type" evidence="12">
    <location>
        <begin position="311"/>
        <end position="338"/>
    </location>
</feature>
<feature type="domain" description="C2H2-type" evidence="12">
    <location>
        <begin position="492"/>
        <end position="519"/>
    </location>
</feature>
<keyword evidence="5" id="KW-0862">Zinc</keyword>
<evidence type="ECO:0000256" key="6">
    <source>
        <dbReference type="ARBA" id="ARBA00023015"/>
    </source>
</evidence>
<feature type="region of interest" description="Disordered" evidence="11">
    <location>
        <begin position="236"/>
        <end position="283"/>
    </location>
</feature>
<feature type="domain" description="C2H2-type" evidence="12">
    <location>
        <begin position="367"/>
        <end position="395"/>
    </location>
</feature>
<dbReference type="GO" id="GO:0000978">
    <property type="term" value="F:RNA polymerase II cis-regulatory region sequence-specific DNA binding"/>
    <property type="evidence" value="ECO:0007669"/>
    <property type="project" value="TreeGrafter"/>
</dbReference>
<evidence type="ECO:0000256" key="4">
    <source>
        <dbReference type="ARBA" id="ARBA00022771"/>
    </source>
</evidence>
<dbReference type="PANTHER" id="PTHR24376:SF216">
    <property type="entry name" value="ZINC FINGER PROTEIN 420-LIKE"/>
    <property type="match status" value="1"/>
</dbReference>
<evidence type="ECO:0000313" key="13">
    <source>
        <dbReference type="EMBL" id="JAQ08111.1"/>
    </source>
</evidence>
<dbReference type="FunFam" id="3.30.160.60:FF:000882">
    <property type="entry name" value="Predicted gene, 21060"/>
    <property type="match status" value="1"/>
</dbReference>
<keyword evidence="9" id="KW-0539">Nucleus</keyword>
<evidence type="ECO:0000256" key="3">
    <source>
        <dbReference type="ARBA" id="ARBA00022737"/>
    </source>
</evidence>
<keyword evidence="6" id="KW-0805">Transcription regulation</keyword>
<organism evidence="13">
    <name type="scientific">Lygus hesperus</name>
    <name type="common">Western plant bug</name>
    <dbReference type="NCBI Taxonomy" id="30085"/>
    <lineage>
        <taxon>Eukaryota</taxon>
        <taxon>Metazoa</taxon>
        <taxon>Ecdysozoa</taxon>
        <taxon>Arthropoda</taxon>
        <taxon>Hexapoda</taxon>
        <taxon>Insecta</taxon>
        <taxon>Pterygota</taxon>
        <taxon>Neoptera</taxon>
        <taxon>Paraneoptera</taxon>
        <taxon>Hemiptera</taxon>
        <taxon>Heteroptera</taxon>
        <taxon>Panheteroptera</taxon>
        <taxon>Cimicomorpha</taxon>
        <taxon>Miridae</taxon>
        <taxon>Mirini</taxon>
        <taxon>Lygus</taxon>
    </lineage>
</organism>
<feature type="compositionally biased region" description="Basic and acidic residues" evidence="11">
    <location>
        <begin position="258"/>
        <end position="277"/>
    </location>
</feature>
<reference evidence="13" key="1">
    <citation type="journal article" date="2016" name="Gigascience">
        <title>De novo construction of an expanded transcriptome assembly for the western tarnished plant bug, Lygus hesperus.</title>
        <authorList>
            <person name="Tassone E.E."/>
            <person name="Geib S.M."/>
            <person name="Hall B."/>
            <person name="Fabrick J.A."/>
            <person name="Brent C.S."/>
            <person name="Hull J.J."/>
        </authorList>
    </citation>
    <scope>NUCLEOTIDE SEQUENCE</scope>
</reference>